<sequence>MRAIAAQVVPLMKSHGMGLNSFNEYEWNSEFAGRNWNGGEIIELVLRKKDGRFLPMGYLLTVMAHELAHIHHSKLNNTITGLIVKQPRININTLISVNHGPKFQKLNLQLRKEIQQLQQKGYYGPGFWSSGQRLRDSAVLHGDANLTASELPEYTCGGSQRKGTRRRVYRPKSVTKRKASSFVGDGQKLQVDGPSSFRKRANAAAAKNARALAAERRIEEFKKKQSESSQKMSGEASTGDEENEEVEIITLEDVWEDFEPQVPKSAQDSEDEKGSLRDELKGILDNFKNFQPFDSSSSKQSTSATTIQDDEIQFLQSKKSIVHDDDDIEIIQPIISKSKGKMKVSSPSVWKCLVCYTENHVDLSCCSSCLRPKGSPAPRWE</sequence>
<dbReference type="InterPro" id="IPR001876">
    <property type="entry name" value="Znf_RanBP2"/>
</dbReference>
<feature type="compositionally biased region" description="Basic residues" evidence="4">
    <location>
        <begin position="162"/>
        <end position="179"/>
    </location>
</feature>
<feature type="region of interest" description="Disordered" evidence="4">
    <location>
        <begin position="157"/>
        <end position="203"/>
    </location>
</feature>
<evidence type="ECO:0000256" key="2">
    <source>
        <dbReference type="ARBA" id="ARBA00022771"/>
    </source>
</evidence>
<dbReference type="PROSITE" id="PS51397">
    <property type="entry name" value="WLM"/>
    <property type="match status" value="1"/>
</dbReference>
<comment type="caution">
    <text evidence="6">The sequence shown here is derived from an EMBL/GenBank/DDBJ whole genome shotgun (WGS) entry which is preliminary data.</text>
</comment>
<name>A0A2N5SDV1_9BASI</name>
<dbReference type="GO" id="GO:0008270">
    <property type="term" value="F:zinc ion binding"/>
    <property type="evidence" value="ECO:0007669"/>
    <property type="project" value="UniProtKB-KW"/>
</dbReference>
<dbReference type="Pfam" id="PF08325">
    <property type="entry name" value="WLM"/>
    <property type="match status" value="1"/>
</dbReference>
<keyword evidence="1" id="KW-0479">Metal-binding</keyword>
<dbReference type="PROSITE" id="PS01358">
    <property type="entry name" value="ZF_RANBP2_1"/>
    <property type="match status" value="1"/>
</dbReference>
<dbReference type="Proteomes" id="UP000235392">
    <property type="component" value="Unassembled WGS sequence"/>
</dbReference>
<dbReference type="InterPro" id="IPR053000">
    <property type="entry name" value="WSS1-like_metalloprotease"/>
</dbReference>
<feature type="domain" description="WLM" evidence="5">
    <location>
        <begin position="1"/>
        <end position="179"/>
    </location>
</feature>
<gene>
    <name evidence="6" type="ORF">PCASD_21229</name>
</gene>
<evidence type="ECO:0000313" key="7">
    <source>
        <dbReference type="Proteomes" id="UP000235392"/>
    </source>
</evidence>
<dbReference type="GO" id="GO:0008237">
    <property type="term" value="F:metallopeptidase activity"/>
    <property type="evidence" value="ECO:0007669"/>
    <property type="project" value="TreeGrafter"/>
</dbReference>
<dbReference type="GO" id="GO:0006281">
    <property type="term" value="P:DNA repair"/>
    <property type="evidence" value="ECO:0007669"/>
    <property type="project" value="TreeGrafter"/>
</dbReference>
<dbReference type="EMBL" id="PGCI01000925">
    <property type="protein sequence ID" value="PLW11384.1"/>
    <property type="molecule type" value="Genomic_DNA"/>
</dbReference>
<keyword evidence="3" id="KW-0862">Zinc</keyword>
<evidence type="ECO:0000256" key="3">
    <source>
        <dbReference type="ARBA" id="ARBA00022833"/>
    </source>
</evidence>
<evidence type="ECO:0000256" key="4">
    <source>
        <dbReference type="SAM" id="MobiDB-lite"/>
    </source>
</evidence>
<evidence type="ECO:0000259" key="5">
    <source>
        <dbReference type="PROSITE" id="PS51397"/>
    </source>
</evidence>
<reference evidence="6 7" key="1">
    <citation type="submission" date="2017-11" db="EMBL/GenBank/DDBJ databases">
        <title>De novo assembly and phasing of dikaryotic genomes from two isolates of Puccinia coronata f. sp. avenae, the causal agent of oat crown rust.</title>
        <authorList>
            <person name="Miller M.E."/>
            <person name="Zhang Y."/>
            <person name="Omidvar V."/>
            <person name="Sperschneider J."/>
            <person name="Schwessinger B."/>
            <person name="Raley C."/>
            <person name="Palmer J.M."/>
            <person name="Garnica D."/>
            <person name="Upadhyaya N."/>
            <person name="Rathjen J."/>
            <person name="Taylor J.M."/>
            <person name="Park R.F."/>
            <person name="Dodds P.N."/>
            <person name="Hirsch C.D."/>
            <person name="Kianian S.F."/>
            <person name="Figueroa M."/>
        </authorList>
    </citation>
    <scope>NUCLEOTIDE SEQUENCE [LARGE SCALE GENOMIC DNA]</scope>
    <source>
        <strain evidence="6">12SD80</strain>
    </source>
</reference>
<dbReference type="PANTHER" id="PTHR46622:SF1">
    <property type="entry name" value="DNA-DEPENDENT METALLOPROTEASE WSS1"/>
    <property type="match status" value="1"/>
</dbReference>
<accession>A0A2N5SDV1</accession>
<protein>
    <recommendedName>
        <fullName evidence="5">WLM domain-containing protein</fullName>
    </recommendedName>
</protein>
<proteinExistence type="predicted"/>
<dbReference type="AlphaFoldDB" id="A0A2N5SDV1"/>
<evidence type="ECO:0000256" key="1">
    <source>
        <dbReference type="ARBA" id="ARBA00022723"/>
    </source>
</evidence>
<evidence type="ECO:0000313" key="6">
    <source>
        <dbReference type="EMBL" id="PLW11384.1"/>
    </source>
</evidence>
<dbReference type="InterPro" id="IPR013536">
    <property type="entry name" value="WLM_dom"/>
</dbReference>
<dbReference type="PANTHER" id="PTHR46622">
    <property type="entry name" value="DNA-DEPENDENT METALLOPROTEASE WSS1"/>
    <property type="match status" value="1"/>
</dbReference>
<keyword evidence="2" id="KW-0863">Zinc-finger</keyword>
<feature type="region of interest" description="Disordered" evidence="4">
    <location>
        <begin position="221"/>
        <end position="245"/>
    </location>
</feature>
<dbReference type="GO" id="GO:0005634">
    <property type="term" value="C:nucleus"/>
    <property type="evidence" value="ECO:0007669"/>
    <property type="project" value="TreeGrafter"/>
</dbReference>
<organism evidence="6 7">
    <name type="scientific">Puccinia coronata f. sp. avenae</name>
    <dbReference type="NCBI Taxonomy" id="200324"/>
    <lineage>
        <taxon>Eukaryota</taxon>
        <taxon>Fungi</taxon>
        <taxon>Dikarya</taxon>
        <taxon>Basidiomycota</taxon>
        <taxon>Pucciniomycotina</taxon>
        <taxon>Pucciniomycetes</taxon>
        <taxon>Pucciniales</taxon>
        <taxon>Pucciniaceae</taxon>
        <taxon>Puccinia</taxon>
    </lineage>
</organism>